<dbReference type="GeneID" id="84593195"/>
<evidence type="ECO:0000313" key="2">
    <source>
        <dbReference type="RefSeq" id="XP_059606520.1"/>
    </source>
</evidence>
<reference evidence="2" key="1">
    <citation type="submission" date="2025-02" db="EMBL/GenBank/DDBJ databases">
        <authorList>
            <consortium name="NCBI Genome Project"/>
        </authorList>
    </citation>
    <scope>NUCLEOTIDE SEQUENCE</scope>
</reference>
<gene>
    <name evidence="2" type="ORF">An15g04460</name>
</gene>
<accession>A0AAJ8BZ02</accession>
<feature type="compositionally biased region" description="Basic and acidic residues" evidence="1">
    <location>
        <begin position="88"/>
        <end position="102"/>
    </location>
</feature>
<name>A0AAJ8BZ02_ASPNG</name>
<dbReference type="VEuPathDB" id="FungiDB:An15g04460"/>
<proteinExistence type="predicted"/>
<dbReference type="RefSeq" id="XP_059606520.1">
    <property type="nucleotide sequence ID" value="XM_059744656.1"/>
</dbReference>
<protein>
    <submittedName>
        <fullName evidence="2">Uncharacterized protein</fullName>
    </submittedName>
</protein>
<organism evidence="2">
    <name type="scientific">Aspergillus niger</name>
    <dbReference type="NCBI Taxonomy" id="5061"/>
    <lineage>
        <taxon>Eukaryota</taxon>
        <taxon>Fungi</taxon>
        <taxon>Dikarya</taxon>
        <taxon>Ascomycota</taxon>
        <taxon>Pezizomycotina</taxon>
        <taxon>Eurotiomycetes</taxon>
        <taxon>Eurotiomycetidae</taxon>
        <taxon>Eurotiales</taxon>
        <taxon>Aspergillaceae</taxon>
        <taxon>Aspergillus</taxon>
        <taxon>Aspergillus subgen. Circumdati</taxon>
    </lineage>
</organism>
<evidence type="ECO:0000256" key="1">
    <source>
        <dbReference type="SAM" id="MobiDB-lite"/>
    </source>
</evidence>
<sequence>MEESRGGGAVSHQGWLAGEQIIRWRVYAKRYQGNKQNTRQDRDGMGGGRPRGRQSYPVRQAAGKRQQLPQVRREKRQNQNREEEEEEAIVKMELTENVDPDRACHMEGVADHEAYSERPFWRPD</sequence>
<reference evidence="2" key="2">
    <citation type="submission" date="2025-08" db="UniProtKB">
        <authorList>
            <consortium name="RefSeq"/>
        </authorList>
    </citation>
    <scope>IDENTIFICATION</scope>
</reference>
<feature type="region of interest" description="Disordered" evidence="1">
    <location>
        <begin position="32"/>
        <end position="102"/>
    </location>
</feature>
<dbReference type="AlphaFoldDB" id="A0AAJ8BZ02"/>
<dbReference type="KEGG" id="ang:An15g04460"/>